<sequence>MVGDRDLWWGTGTYGGGQGLMVGGWVALKVVIQKAVPFTVM</sequence>
<name>A0A1G5S266_9FIRM</name>
<accession>A0A1G5S266</accession>
<dbReference type="AlphaFoldDB" id="A0A1G5S266"/>
<dbReference type="Proteomes" id="UP000199208">
    <property type="component" value="Unassembled WGS sequence"/>
</dbReference>
<proteinExistence type="predicted"/>
<evidence type="ECO:0000313" key="2">
    <source>
        <dbReference type="Proteomes" id="UP000199208"/>
    </source>
</evidence>
<gene>
    <name evidence="1" type="ORF">SAMN03080599_01874</name>
</gene>
<evidence type="ECO:0000313" key="1">
    <source>
        <dbReference type="EMBL" id="SCZ79659.1"/>
    </source>
</evidence>
<reference evidence="1 2" key="1">
    <citation type="submission" date="2016-10" db="EMBL/GenBank/DDBJ databases">
        <authorList>
            <person name="de Groot N.N."/>
        </authorList>
    </citation>
    <scope>NUCLEOTIDE SEQUENCE [LARGE SCALE GENOMIC DNA]</scope>
    <source>
        <strain evidence="1 2">DSM 2784</strain>
    </source>
</reference>
<keyword evidence="2" id="KW-1185">Reference proteome</keyword>
<organism evidence="1 2">
    <name type="scientific">Acidaminobacter hydrogenoformans DSM 2784</name>
    <dbReference type="NCBI Taxonomy" id="1120920"/>
    <lineage>
        <taxon>Bacteria</taxon>
        <taxon>Bacillati</taxon>
        <taxon>Bacillota</taxon>
        <taxon>Clostridia</taxon>
        <taxon>Peptostreptococcales</taxon>
        <taxon>Acidaminobacteraceae</taxon>
        <taxon>Acidaminobacter</taxon>
    </lineage>
</organism>
<dbReference type="STRING" id="1120920.SAMN03080599_01874"/>
<dbReference type="EMBL" id="FMWL01000008">
    <property type="protein sequence ID" value="SCZ79659.1"/>
    <property type="molecule type" value="Genomic_DNA"/>
</dbReference>
<protein>
    <submittedName>
        <fullName evidence="1">Uncharacterized protein</fullName>
    </submittedName>
</protein>